<evidence type="ECO:0000313" key="19">
    <source>
        <dbReference type="Proteomes" id="UP001595533"/>
    </source>
</evidence>
<keyword evidence="4 15" id="KW-0479">Metal-binding</keyword>
<evidence type="ECO:0000256" key="10">
    <source>
        <dbReference type="ARBA" id="ARBA00023204"/>
    </source>
</evidence>
<keyword evidence="8 15" id="KW-0862">Zinc</keyword>
<evidence type="ECO:0000256" key="1">
    <source>
        <dbReference type="ARBA" id="ARBA00001668"/>
    </source>
</evidence>
<keyword evidence="7 15" id="KW-0378">Hydrolase</keyword>
<evidence type="ECO:0000256" key="6">
    <source>
        <dbReference type="ARBA" id="ARBA00022771"/>
    </source>
</evidence>
<dbReference type="PANTHER" id="PTHR22993">
    <property type="entry name" value="FORMAMIDOPYRIMIDINE-DNA GLYCOSYLASE"/>
    <property type="match status" value="1"/>
</dbReference>
<dbReference type="Gene3D" id="3.20.190.10">
    <property type="entry name" value="MutM-like, N-terminal"/>
    <property type="match status" value="1"/>
</dbReference>
<dbReference type="PROSITE" id="PS51068">
    <property type="entry name" value="FPG_CAT"/>
    <property type="match status" value="1"/>
</dbReference>
<feature type="binding site" evidence="15">
    <location>
        <position position="91"/>
    </location>
    <ligand>
        <name>DNA</name>
        <dbReference type="ChEBI" id="CHEBI:16991"/>
    </ligand>
</feature>
<keyword evidence="11 15" id="KW-0456">Lyase</keyword>
<evidence type="ECO:0000256" key="13">
    <source>
        <dbReference type="ARBA" id="ARBA00023295"/>
    </source>
</evidence>
<dbReference type="InterPro" id="IPR000214">
    <property type="entry name" value="Znf_DNA_glyclase/AP_lyase"/>
</dbReference>
<feature type="binding site" evidence="15">
    <location>
        <position position="152"/>
    </location>
    <ligand>
        <name>DNA</name>
        <dbReference type="ChEBI" id="CHEBI:16991"/>
    </ligand>
</feature>
<dbReference type="NCBIfam" id="NF002211">
    <property type="entry name" value="PRK01103.1"/>
    <property type="match status" value="1"/>
</dbReference>
<evidence type="ECO:0000256" key="5">
    <source>
        <dbReference type="ARBA" id="ARBA00022763"/>
    </source>
</evidence>
<dbReference type="PROSITE" id="PS01242">
    <property type="entry name" value="ZF_FPG_1"/>
    <property type="match status" value="1"/>
</dbReference>
<keyword evidence="10 15" id="KW-0234">DNA repair</keyword>
<comment type="cofactor">
    <cofactor evidence="15">
        <name>Zn(2+)</name>
        <dbReference type="ChEBI" id="CHEBI:29105"/>
    </cofactor>
    <text evidence="15">Binds 1 zinc ion per subunit.</text>
</comment>
<dbReference type="EC" id="4.2.99.18" evidence="15"/>
<dbReference type="SUPFAM" id="SSF46946">
    <property type="entry name" value="S13-like H2TH domain"/>
    <property type="match status" value="1"/>
</dbReference>
<accession>A0ABV7JGW6</accession>
<dbReference type="InterPro" id="IPR012319">
    <property type="entry name" value="FPG_cat"/>
</dbReference>
<dbReference type="InterPro" id="IPR035937">
    <property type="entry name" value="FPG_N"/>
</dbReference>
<dbReference type="PROSITE" id="PS51066">
    <property type="entry name" value="ZF_FPG_2"/>
    <property type="match status" value="1"/>
</dbReference>
<feature type="domain" description="FPG-type" evidence="16">
    <location>
        <begin position="237"/>
        <end position="271"/>
    </location>
</feature>
<evidence type="ECO:0000256" key="3">
    <source>
        <dbReference type="ARBA" id="ARBA00011245"/>
    </source>
</evidence>
<dbReference type="InterPro" id="IPR015887">
    <property type="entry name" value="DNA_glyclase_Znf_dom_DNA_BS"/>
</dbReference>
<reference evidence="19" key="1">
    <citation type="journal article" date="2019" name="Int. J. Syst. Evol. Microbiol.">
        <title>The Global Catalogue of Microorganisms (GCM) 10K type strain sequencing project: providing services to taxonomists for standard genome sequencing and annotation.</title>
        <authorList>
            <consortium name="The Broad Institute Genomics Platform"/>
            <consortium name="The Broad Institute Genome Sequencing Center for Infectious Disease"/>
            <person name="Wu L."/>
            <person name="Ma J."/>
        </authorList>
    </citation>
    <scope>NUCLEOTIDE SEQUENCE [LARGE SCALE GENOMIC DNA]</scope>
    <source>
        <strain evidence="19">KCTC 42953</strain>
    </source>
</reference>
<feature type="binding site" evidence="15">
    <location>
        <position position="110"/>
    </location>
    <ligand>
        <name>DNA</name>
        <dbReference type="ChEBI" id="CHEBI:16991"/>
    </ligand>
</feature>
<feature type="domain" description="Formamidopyrimidine-DNA glycosylase catalytic" evidence="17">
    <location>
        <begin position="2"/>
        <end position="113"/>
    </location>
</feature>
<evidence type="ECO:0000256" key="8">
    <source>
        <dbReference type="ARBA" id="ARBA00022833"/>
    </source>
</evidence>
<sequence length="271" mass="30552">MPELPEVETTLRGIEPWLDQQVIDSVNVRNASLRWPIPPEVNDLTGLSIKRLWRRAKYLLLELSDQSHLIMHLGMSGMMRVVRPDEVYQKHDHFELVMENGYALRLNDPRRFGCVLWTDEPIESHQLLASLGPEPLSAGFDGQWLKQAAGKRTVAVKNLIMNNHVVVGVGNIYASEALFLAGIRPDRQAGRIALQRYQKLAATIKQVLELAIQAGGTTLRDFRRTDGQPGYFKQQLNVYGRADQSCLQCGKTIINITLGQRASYYCPGCQT</sequence>
<dbReference type="InterPro" id="IPR015886">
    <property type="entry name" value="H2TH_FPG"/>
</dbReference>
<evidence type="ECO:0000256" key="15">
    <source>
        <dbReference type="HAMAP-Rule" id="MF_00103"/>
    </source>
</evidence>
<comment type="catalytic activity">
    <reaction evidence="14 15">
        <text>2'-deoxyribonucleotide-(2'-deoxyribose 5'-phosphate)-2'-deoxyribonucleotide-DNA = a 3'-end 2'-deoxyribonucleotide-(2,3-dehydro-2,3-deoxyribose 5'-phosphate)-DNA + a 5'-end 5'-phospho-2'-deoxyribonucleoside-DNA + H(+)</text>
        <dbReference type="Rhea" id="RHEA:66592"/>
        <dbReference type="Rhea" id="RHEA-COMP:13180"/>
        <dbReference type="Rhea" id="RHEA-COMP:16897"/>
        <dbReference type="Rhea" id="RHEA-COMP:17067"/>
        <dbReference type="ChEBI" id="CHEBI:15378"/>
        <dbReference type="ChEBI" id="CHEBI:136412"/>
        <dbReference type="ChEBI" id="CHEBI:157695"/>
        <dbReference type="ChEBI" id="CHEBI:167181"/>
        <dbReference type="EC" id="4.2.99.18"/>
    </reaction>
</comment>
<dbReference type="InterPro" id="IPR010979">
    <property type="entry name" value="Ribosomal_uS13-like_H2TH"/>
</dbReference>
<protein>
    <recommendedName>
        <fullName evidence="15">Formamidopyrimidine-DNA glycosylase</fullName>
        <shortName evidence="15">Fapy-DNA glycosylase</shortName>
        <ecNumber evidence="15">3.2.2.23</ecNumber>
    </recommendedName>
    <alternativeName>
        <fullName evidence="15">DNA-(apurinic or apyrimidinic site) lyase MutM</fullName>
        <shortName evidence="15">AP lyase MutM</shortName>
        <ecNumber evidence="15">4.2.99.18</ecNumber>
    </alternativeName>
</protein>
<dbReference type="EC" id="3.2.2.23" evidence="15"/>
<evidence type="ECO:0000256" key="2">
    <source>
        <dbReference type="ARBA" id="ARBA00009409"/>
    </source>
</evidence>
<keyword evidence="6 15" id="KW-0863">Zinc-finger</keyword>
<dbReference type="Gene3D" id="1.10.8.50">
    <property type="match status" value="1"/>
</dbReference>
<comment type="caution">
    <text evidence="18">The sequence shown here is derived from an EMBL/GenBank/DDBJ whole genome shotgun (WGS) entry which is preliminary data.</text>
</comment>
<dbReference type="GO" id="GO:0008534">
    <property type="term" value="F:oxidized purine nucleobase lesion DNA N-glycosylase activity"/>
    <property type="evidence" value="ECO:0007669"/>
    <property type="project" value="UniProtKB-EC"/>
</dbReference>
<keyword evidence="19" id="KW-1185">Reference proteome</keyword>
<dbReference type="SUPFAM" id="SSF81624">
    <property type="entry name" value="N-terminal domain of MutM-like DNA repair proteins"/>
    <property type="match status" value="1"/>
</dbReference>
<dbReference type="EMBL" id="JBHRTS010000005">
    <property type="protein sequence ID" value="MFC3194637.1"/>
    <property type="molecule type" value="Genomic_DNA"/>
</dbReference>
<dbReference type="Pfam" id="PF01149">
    <property type="entry name" value="Fapy_DNA_glyco"/>
    <property type="match status" value="1"/>
</dbReference>
<dbReference type="Pfam" id="PF06831">
    <property type="entry name" value="H2TH"/>
    <property type="match status" value="1"/>
</dbReference>
<evidence type="ECO:0000256" key="7">
    <source>
        <dbReference type="ARBA" id="ARBA00022801"/>
    </source>
</evidence>
<keyword evidence="13 15" id="KW-0326">Glycosidase</keyword>
<evidence type="ECO:0000259" key="17">
    <source>
        <dbReference type="PROSITE" id="PS51068"/>
    </source>
</evidence>
<dbReference type="GO" id="GO:0140078">
    <property type="term" value="F:class I DNA-(apurinic or apyrimidinic site) endonuclease activity"/>
    <property type="evidence" value="ECO:0007669"/>
    <property type="project" value="UniProtKB-EC"/>
</dbReference>
<evidence type="ECO:0000313" key="18">
    <source>
        <dbReference type="EMBL" id="MFC3194637.1"/>
    </source>
</evidence>
<dbReference type="SMART" id="SM01232">
    <property type="entry name" value="H2TH"/>
    <property type="match status" value="1"/>
</dbReference>
<feature type="active site" description="Schiff-base intermediate with DNA" evidence="15">
    <location>
        <position position="2"/>
    </location>
</feature>
<keyword evidence="12 15" id="KW-0511">Multifunctional enzyme</keyword>
<comment type="catalytic activity">
    <reaction evidence="1 15">
        <text>Hydrolysis of DNA containing ring-opened 7-methylguanine residues, releasing 2,6-diamino-4-hydroxy-5-(N-methyl)formamidopyrimidine.</text>
        <dbReference type="EC" id="3.2.2.23"/>
    </reaction>
</comment>
<dbReference type="InterPro" id="IPR020629">
    <property type="entry name" value="FPG_Glyclase"/>
</dbReference>
<feature type="active site" description="Proton donor; for beta-elimination activity" evidence="15">
    <location>
        <position position="57"/>
    </location>
</feature>
<dbReference type="SMART" id="SM00898">
    <property type="entry name" value="Fapy_DNA_glyco"/>
    <property type="match status" value="1"/>
</dbReference>
<evidence type="ECO:0000256" key="12">
    <source>
        <dbReference type="ARBA" id="ARBA00023268"/>
    </source>
</evidence>
<evidence type="ECO:0000259" key="16">
    <source>
        <dbReference type="PROSITE" id="PS51066"/>
    </source>
</evidence>
<evidence type="ECO:0000256" key="11">
    <source>
        <dbReference type="ARBA" id="ARBA00023239"/>
    </source>
</evidence>
<organism evidence="18 19">
    <name type="scientific">Marinicella sediminis</name>
    <dbReference type="NCBI Taxonomy" id="1792834"/>
    <lineage>
        <taxon>Bacteria</taxon>
        <taxon>Pseudomonadati</taxon>
        <taxon>Pseudomonadota</taxon>
        <taxon>Gammaproteobacteria</taxon>
        <taxon>Lysobacterales</taxon>
        <taxon>Marinicellaceae</taxon>
        <taxon>Marinicella</taxon>
    </lineage>
</organism>
<dbReference type="Proteomes" id="UP001595533">
    <property type="component" value="Unassembled WGS sequence"/>
</dbReference>
<dbReference type="SUPFAM" id="SSF57716">
    <property type="entry name" value="Glucocorticoid receptor-like (DNA-binding domain)"/>
    <property type="match status" value="1"/>
</dbReference>
<comment type="subunit">
    <text evidence="3 15">Monomer.</text>
</comment>
<dbReference type="RefSeq" id="WP_077410692.1">
    <property type="nucleotide sequence ID" value="NZ_JBHRTS010000005.1"/>
</dbReference>
<feature type="active site" description="Proton donor; for delta-elimination activity" evidence="15">
    <location>
        <position position="261"/>
    </location>
</feature>
<name>A0ABV7JGW6_9GAMM</name>
<comment type="function">
    <text evidence="15">Involved in base excision repair of DNA damaged by oxidation or by mutagenic agents. Acts as DNA glycosylase that recognizes and removes damaged bases. Has a preference for oxidized purines, such as 7,8-dihydro-8-oxoguanine (8-oxoG). Has AP (apurinic/apyrimidinic) lyase activity and introduces nicks in the DNA strand. Cleaves the DNA backbone by beta-delta elimination to generate a single-strand break at the site of the removed base with both 3'- and 5'-phosphates.</text>
</comment>
<keyword evidence="9 15" id="KW-0238">DNA-binding</keyword>
<evidence type="ECO:0000256" key="9">
    <source>
        <dbReference type="ARBA" id="ARBA00023125"/>
    </source>
</evidence>
<dbReference type="CDD" id="cd08966">
    <property type="entry name" value="EcFpg-like_N"/>
    <property type="match status" value="1"/>
</dbReference>
<dbReference type="HAMAP" id="MF_00103">
    <property type="entry name" value="Fapy_DNA_glycosyl"/>
    <property type="match status" value="1"/>
</dbReference>
<dbReference type="NCBIfam" id="TIGR00577">
    <property type="entry name" value="fpg"/>
    <property type="match status" value="1"/>
</dbReference>
<comment type="similarity">
    <text evidence="2 15">Belongs to the FPG family.</text>
</comment>
<evidence type="ECO:0000256" key="4">
    <source>
        <dbReference type="ARBA" id="ARBA00022723"/>
    </source>
</evidence>
<feature type="active site" description="Proton donor" evidence="15">
    <location>
        <position position="3"/>
    </location>
</feature>
<keyword evidence="5 15" id="KW-0227">DNA damage</keyword>
<proteinExistence type="inferred from homology"/>
<gene>
    <name evidence="15 18" type="primary">mutM</name>
    <name evidence="15" type="synonym">fpg</name>
    <name evidence="18" type="ORF">ACFODZ_10350</name>
</gene>
<evidence type="ECO:0000256" key="14">
    <source>
        <dbReference type="ARBA" id="ARBA00044632"/>
    </source>
</evidence>
<dbReference type="PANTHER" id="PTHR22993:SF9">
    <property type="entry name" value="FORMAMIDOPYRIMIDINE-DNA GLYCOSYLASE"/>
    <property type="match status" value="1"/>
</dbReference>